<evidence type="ECO:0000259" key="4">
    <source>
        <dbReference type="PROSITE" id="PS50011"/>
    </source>
</evidence>
<dbReference type="Pfam" id="PF07714">
    <property type="entry name" value="PK_Tyr_Ser-Thr"/>
    <property type="match status" value="1"/>
</dbReference>
<dbReference type="PROSITE" id="PS00109">
    <property type="entry name" value="PROTEIN_KINASE_TYR"/>
    <property type="match status" value="1"/>
</dbReference>
<evidence type="ECO:0000256" key="2">
    <source>
        <dbReference type="ARBA" id="ARBA00022840"/>
    </source>
</evidence>
<dbReference type="PROSITE" id="PS50011">
    <property type="entry name" value="PROTEIN_KINASE_DOM"/>
    <property type="match status" value="1"/>
</dbReference>
<accession>A0ABM1LA90</accession>
<proteinExistence type="predicted"/>
<feature type="transmembrane region" description="Helical" evidence="3">
    <location>
        <begin position="21"/>
        <end position="43"/>
    </location>
</feature>
<keyword evidence="3" id="KW-1133">Transmembrane helix</keyword>
<gene>
    <name evidence="6" type="primary">STYK1</name>
</gene>
<name>A0ABM1LA90_GEKJA</name>
<evidence type="ECO:0000256" key="3">
    <source>
        <dbReference type="SAM" id="Phobius"/>
    </source>
</evidence>
<dbReference type="SUPFAM" id="SSF56112">
    <property type="entry name" value="Protein kinase-like (PK-like)"/>
    <property type="match status" value="1"/>
</dbReference>
<dbReference type="Proteomes" id="UP000694871">
    <property type="component" value="Unplaced"/>
</dbReference>
<evidence type="ECO:0000256" key="1">
    <source>
        <dbReference type="ARBA" id="ARBA00022741"/>
    </source>
</evidence>
<dbReference type="PANTHER" id="PTHR24416">
    <property type="entry name" value="TYROSINE-PROTEIN KINASE RECEPTOR"/>
    <property type="match status" value="1"/>
</dbReference>
<keyword evidence="1" id="KW-0547">Nucleotide-binding</keyword>
<keyword evidence="2" id="KW-0067">ATP-binding</keyword>
<keyword evidence="6" id="KW-0418">Kinase</keyword>
<dbReference type="Gene3D" id="3.30.200.20">
    <property type="entry name" value="Phosphorylase Kinase, domain 1"/>
    <property type="match status" value="1"/>
</dbReference>
<sequence length="421" mass="47717">MLLECQNNDKLCFIRENQAEVIVIPALLVGVFVILLSVILWLYCRNWKIKQQNILESKEKAAVPVSENERGQGKASTSEDTSIQLGEMTMDCLLRTAALTLKELEIPRERISQESLEFIQNGSFGGIYRAQLDTPSPGKTQLVVLKMLQESATSHEMKDFLERIKFHQFLGPHENIVKLLGCSVTQTPLYMILEDASNGNLLNFLWTCRRDVVTMDGLPFDLTERQVYKIGQQIASALEFLQQKKLFHGDVAARNVVIGRDFTAKLCKLGLAHRSHTCGPSTVTRTVPLKWQAPERLLKKAPSIKSDIWSFGILLYEMITLGAPPFPEVPPSDIVQHLNRRHIMNRPSSCQPAMYSIMKDCWCWTPTDRLPPTELIWRIQRAIETSNDQAVLQVPELVVPELYANVAGIDLRDLAIDYTVF</sequence>
<dbReference type="GO" id="GO:0016301">
    <property type="term" value="F:kinase activity"/>
    <property type="evidence" value="ECO:0007669"/>
    <property type="project" value="UniProtKB-KW"/>
</dbReference>
<dbReference type="Gene3D" id="1.10.510.10">
    <property type="entry name" value="Transferase(Phosphotransferase) domain 1"/>
    <property type="match status" value="1"/>
</dbReference>
<dbReference type="InterPro" id="IPR011009">
    <property type="entry name" value="Kinase-like_dom_sf"/>
</dbReference>
<evidence type="ECO:0000313" key="5">
    <source>
        <dbReference type="Proteomes" id="UP000694871"/>
    </source>
</evidence>
<feature type="domain" description="Protein kinase" evidence="4">
    <location>
        <begin position="113"/>
        <end position="383"/>
    </location>
</feature>
<dbReference type="PANTHER" id="PTHR24416:SF631">
    <property type="entry name" value="SERINE_THREONINE_TYROSINE KINASE 1"/>
    <property type="match status" value="1"/>
</dbReference>
<evidence type="ECO:0000313" key="6">
    <source>
        <dbReference type="RefSeq" id="XP_015282877.1"/>
    </source>
</evidence>
<dbReference type="PRINTS" id="PR00109">
    <property type="entry name" value="TYRKINASE"/>
</dbReference>
<dbReference type="GeneID" id="107124012"/>
<keyword evidence="3" id="KW-0472">Membrane</keyword>
<dbReference type="CDD" id="cd00192">
    <property type="entry name" value="PTKc"/>
    <property type="match status" value="1"/>
</dbReference>
<dbReference type="InterPro" id="IPR000719">
    <property type="entry name" value="Prot_kinase_dom"/>
</dbReference>
<dbReference type="InterPro" id="IPR008266">
    <property type="entry name" value="Tyr_kinase_AS"/>
</dbReference>
<protein>
    <submittedName>
        <fullName evidence="6">Tyrosine-protein kinase STYK1</fullName>
    </submittedName>
</protein>
<organism evidence="5 6">
    <name type="scientific">Gekko japonicus</name>
    <name type="common">Schlegel's Japanese gecko</name>
    <dbReference type="NCBI Taxonomy" id="146911"/>
    <lineage>
        <taxon>Eukaryota</taxon>
        <taxon>Metazoa</taxon>
        <taxon>Chordata</taxon>
        <taxon>Craniata</taxon>
        <taxon>Vertebrata</taxon>
        <taxon>Euteleostomi</taxon>
        <taxon>Lepidosauria</taxon>
        <taxon>Squamata</taxon>
        <taxon>Bifurcata</taxon>
        <taxon>Gekkota</taxon>
        <taxon>Gekkonidae</taxon>
        <taxon>Gekkoninae</taxon>
        <taxon>Gekko</taxon>
    </lineage>
</organism>
<keyword evidence="5" id="KW-1185">Reference proteome</keyword>
<keyword evidence="6" id="KW-0808">Transferase</keyword>
<keyword evidence="3" id="KW-0812">Transmembrane</keyword>
<dbReference type="RefSeq" id="XP_015282877.1">
    <property type="nucleotide sequence ID" value="XM_015427391.1"/>
</dbReference>
<reference evidence="6" key="1">
    <citation type="submission" date="2025-08" db="UniProtKB">
        <authorList>
            <consortium name="RefSeq"/>
        </authorList>
    </citation>
    <scope>IDENTIFICATION</scope>
</reference>
<dbReference type="InterPro" id="IPR050122">
    <property type="entry name" value="RTK"/>
</dbReference>
<dbReference type="InterPro" id="IPR001245">
    <property type="entry name" value="Ser-Thr/Tyr_kinase_cat_dom"/>
</dbReference>